<name>A0AAN9PCP3_CLITE</name>
<proteinExistence type="predicted"/>
<keyword evidence="1" id="KW-1133">Transmembrane helix</keyword>
<keyword evidence="1" id="KW-0812">Transmembrane</keyword>
<organism evidence="3 4">
    <name type="scientific">Clitoria ternatea</name>
    <name type="common">Butterfly pea</name>
    <dbReference type="NCBI Taxonomy" id="43366"/>
    <lineage>
        <taxon>Eukaryota</taxon>
        <taxon>Viridiplantae</taxon>
        <taxon>Streptophyta</taxon>
        <taxon>Embryophyta</taxon>
        <taxon>Tracheophyta</taxon>
        <taxon>Spermatophyta</taxon>
        <taxon>Magnoliopsida</taxon>
        <taxon>eudicotyledons</taxon>
        <taxon>Gunneridae</taxon>
        <taxon>Pentapetalae</taxon>
        <taxon>rosids</taxon>
        <taxon>fabids</taxon>
        <taxon>Fabales</taxon>
        <taxon>Fabaceae</taxon>
        <taxon>Papilionoideae</taxon>
        <taxon>50 kb inversion clade</taxon>
        <taxon>NPAAA clade</taxon>
        <taxon>indigoferoid/millettioid clade</taxon>
        <taxon>Phaseoleae</taxon>
        <taxon>Clitoria</taxon>
    </lineage>
</organism>
<comment type="caution">
    <text evidence="3">The sequence shown here is derived from an EMBL/GenBank/DDBJ whole genome shotgun (WGS) entry which is preliminary data.</text>
</comment>
<dbReference type="InterPro" id="IPR000008">
    <property type="entry name" value="C2_dom"/>
</dbReference>
<keyword evidence="1" id="KW-0472">Membrane</keyword>
<dbReference type="Gene3D" id="2.60.40.150">
    <property type="entry name" value="C2 domain"/>
    <property type="match status" value="1"/>
</dbReference>
<dbReference type="AlphaFoldDB" id="A0AAN9PCP3"/>
<keyword evidence="4" id="KW-1185">Reference proteome</keyword>
<reference evidence="3 4" key="1">
    <citation type="submission" date="2024-01" db="EMBL/GenBank/DDBJ databases">
        <title>The genomes of 5 underutilized Papilionoideae crops provide insights into root nodulation and disease resistance.</title>
        <authorList>
            <person name="Yuan L."/>
        </authorList>
    </citation>
    <scope>NUCLEOTIDE SEQUENCE [LARGE SCALE GENOMIC DNA]</scope>
    <source>
        <strain evidence="3">LY-2023</strain>
        <tissue evidence="3">Leaf</tissue>
    </source>
</reference>
<dbReference type="SUPFAM" id="SSF49562">
    <property type="entry name" value="C2 domain (Calcium/lipid-binding domain, CaLB)"/>
    <property type="match status" value="1"/>
</dbReference>
<feature type="domain" description="C2" evidence="2">
    <location>
        <begin position="27"/>
        <end position="144"/>
    </location>
</feature>
<evidence type="ECO:0000313" key="4">
    <source>
        <dbReference type="Proteomes" id="UP001359559"/>
    </source>
</evidence>
<dbReference type="GO" id="GO:0006952">
    <property type="term" value="P:defense response"/>
    <property type="evidence" value="ECO:0007669"/>
    <property type="project" value="InterPro"/>
</dbReference>
<evidence type="ECO:0000259" key="2">
    <source>
        <dbReference type="PROSITE" id="PS50004"/>
    </source>
</evidence>
<gene>
    <name evidence="3" type="ORF">RJT34_15458</name>
</gene>
<dbReference type="InterPro" id="IPR044750">
    <property type="entry name" value="C2_SRC2/BAP"/>
</dbReference>
<feature type="transmembrane region" description="Helical" evidence="1">
    <location>
        <begin position="18"/>
        <end position="37"/>
    </location>
</feature>
<dbReference type="SMART" id="SM00239">
    <property type="entry name" value="C2"/>
    <property type="match status" value="1"/>
</dbReference>
<dbReference type="CDD" id="cd04051">
    <property type="entry name" value="C2_SRC2_like"/>
    <property type="match status" value="1"/>
</dbReference>
<sequence>MGLTNLCGKGACEKILEMLVYLIFCNLLYKPYIYIYINMSRSVEITILSAENLQLNRKSVKGKTFVTVQSDGSGETSATKVDLEGGSYPLWNEKVVMDVPLHARFIIVEVKCKTSSTGSSSIGIARIPVSDFIGGYMQENQLQFLSYRLWDGKVRRNGVINISVRVKVAQQNTCSSNSSVEGVPVMGVPLAANANNGIVTGIPANWFN</sequence>
<protein>
    <recommendedName>
        <fullName evidence="2">C2 domain-containing protein</fullName>
    </recommendedName>
</protein>
<dbReference type="PANTHER" id="PTHR32246:SF17">
    <property type="entry name" value="BON1-ASSOCIATED PROTEIN 2"/>
    <property type="match status" value="1"/>
</dbReference>
<evidence type="ECO:0000256" key="1">
    <source>
        <dbReference type="SAM" id="Phobius"/>
    </source>
</evidence>
<dbReference type="Pfam" id="PF00168">
    <property type="entry name" value="C2"/>
    <property type="match status" value="1"/>
</dbReference>
<dbReference type="PROSITE" id="PS50004">
    <property type="entry name" value="C2"/>
    <property type="match status" value="1"/>
</dbReference>
<dbReference type="InterPro" id="IPR035892">
    <property type="entry name" value="C2_domain_sf"/>
</dbReference>
<evidence type="ECO:0000313" key="3">
    <source>
        <dbReference type="EMBL" id="KAK7292607.1"/>
    </source>
</evidence>
<accession>A0AAN9PCP3</accession>
<dbReference type="Proteomes" id="UP001359559">
    <property type="component" value="Unassembled WGS sequence"/>
</dbReference>
<dbReference type="EMBL" id="JAYKXN010000004">
    <property type="protein sequence ID" value="KAK7292607.1"/>
    <property type="molecule type" value="Genomic_DNA"/>
</dbReference>
<dbReference type="PANTHER" id="PTHR32246">
    <property type="entry name" value="INGRESSION PROTEIN FIC1"/>
    <property type="match status" value="1"/>
</dbReference>